<dbReference type="RefSeq" id="WP_386806056.1">
    <property type="nucleotide sequence ID" value="NZ_JBHTMU010000052.1"/>
</dbReference>
<accession>A0ABW3ZN13</accession>
<organism evidence="3 4">
    <name type="scientific">Litorisediminicola beolgyonensis</name>
    <dbReference type="NCBI Taxonomy" id="1173614"/>
    <lineage>
        <taxon>Bacteria</taxon>
        <taxon>Pseudomonadati</taxon>
        <taxon>Pseudomonadota</taxon>
        <taxon>Alphaproteobacteria</taxon>
        <taxon>Rhodobacterales</taxon>
        <taxon>Paracoccaceae</taxon>
        <taxon>Litorisediminicola</taxon>
    </lineage>
</organism>
<evidence type="ECO:0000313" key="4">
    <source>
        <dbReference type="Proteomes" id="UP001597135"/>
    </source>
</evidence>
<keyword evidence="1" id="KW-1133">Transmembrane helix</keyword>
<comment type="caution">
    <text evidence="3">The sequence shown here is derived from an EMBL/GenBank/DDBJ whole genome shotgun (WGS) entry which is preliminary data.</text>
</comment>
<evidence type="ECO:0000313" key="3">
    <source>
        <dbReference type="EMBL" id="MFD1344475.1"/>
    </source>
</evidence>
<feature type="transmembrane region" description="Helical" evidence="1">
    <location>
        <begin position="20"/>
        <end position="41"/>
    </location>
</feature>
<dbReference type="Proteomes" id="UP001597135">
    <property type="component" value="Unassembled WGS sequence"/>
</dbReference>
<dbReference type="EMBL" id="JBHTMU010000052">
    <property type="protein sequence ID" value="MFD1344475.1"/>
    <property type="molecule type" value="Genomic_DNA"/>
</dbReference>
<keyword evidence="4" id="KW-1185">Reference proteome</keyword>
<keyword evidence="1" id="KW-0472">Membrane</keyword>
<protein>
    <submittedName>
        <fullName evidence="3">2TM domain-containing protein</fullName>
    </submittedName>
</protein>
<name>A0ABW3ZN13_9RHOB</name>
<feature type="transmembrane region" description="Helical" evidence="1">
    <location>
        <begin position="47"/>
        <end position="70"/>
    </location>
</feature>
<sequence>MTGRSAYDRARGRAEGKYRFYIHAVVFIAVITLLVIFDALASPGTGWVIWPILGWGLALALHGARVFLFADKDTIVDRMTEQELRNRGGGRGETRR</sequence>
<evidence type="ECO:0000256" key="1">
    <source>
        <dbReference type="SAM" id="Phobius"/>
    </source>
</evidence>
<evidence type="ECO:0000259" key="2">
    <source>
        <dbReference type="Pfam" id="PF13239"/>
    </source>
</evidence>
<gene>
    <name evidence="3" type="ORF">ACFQ4E_18740</name>
</gene>
<feature type="domain" description="2TM" evidence="2">
    <location>
        <begin position="9"/>
        <end position="72"/>
    </location>
</feature>
<keyword evidence="1" id="KW-0812">Transmembrane</keyword>
<proteinExistence type="predicted"/>
<dbReference type="Pfam" id="PF13239">
    <property type="entry name" value="2TM"/>
    <property type="match status" value="1"/>
</dbReference>
<reference evidence="4" key="1">
    <citation type="journal article" date="2019" name="Int. J. Syst. Evol. Microbiol.">
        <title>The Global Catalogue of Microorganisms (GCM) 10K type strain sequencing project: providing services to taxonomists for standard genome sequencing and annotation.</title>
        <authorList>
            <consortium name="The Broad Institute Genomics Platform"/>
            <consortium name="The Broad Institute Genome Sequencing Center for Infectious Disease"/>
            <person name="Wu L."/>
            <person name="Ma J."/>
        </authorList>
    </citation>
    <scope>NUCLEOTIDE SEQUENCE [LARGE SCALE GENOMIC DNA]</scope>
    <source>
        <strain evidence="4">CCUG 62953</strain>
    </source>
</reference>
<dbReference type="InterPro" id="IPR025698">
    <property type="entry name" value="2TM_dom"/>
</dbReference>